<organism evidence="2 3">
    <name type="scientific">Oryza meyeriana var. granulata</name>
    <dbReference type="NCBI Taxonomy" id="110450"/>
    <lineage>
        <taxon>Eukaryota</taxon>
        <taxon>Viridiplantae</taxon>
        <taxon>Streptophyta</taxon>
        <taxon>Embryophyta</taxon>
        <taxon>Tracheophyta</taxon>
        <taxon>Spermatophyta</taxon>
        <taxon>Magnoliopsida</taxon>
        <taxon>Liliopsida</taxon>
        <taxon>Poales</taxon>
        <taxon>Poaceae</taxon>
        <taxon>BOP clade</taxon>
        <taxon>Oryzoideae</taxon>
        <taxon>Oryzeae</taxon>
        <taxon>Oryzinae</taxon>
        <taxon>Oryza</taxon>
        <taxon>Oryza meyeriana</taxon>
    </lineage>
</organism>
<dbReference type="Proteomes" id="UP000479710">
    <property type="component" value="Unassembled WGS sequence"/>
</dbReference>
<name>A0A6G1EDA1_9ORYZ</name>
<feature type="compositionally biased region" description="Basic and acidic residues" evidence="1">
    <location>
        <begin position="167"/>
        <end position="183"/>
    </location>
</feature>
<dbReference type="AlphaFoldDB" id="A0A6G1EDA1"/>
<feature type="region of interest" description="Disordered" evidence="1">
    <location>
        <begin position="1"/>
        <end position="51"/>
    </location>
</feature>
<proteinExistence type="predicted"/>
<evidence type="ECO:0000313" key="2">
    <source>
        <dbReference type="EMBL" id="KAF0921913.1"/>
    </source>
</evidence>
<comment type="caution">
    <text evidence="2">The sequence shown here is derived from an EMBL/GenBank/DDBJ whole genome shotgun (WGS) entry which is preliminary data.</text>
</comment>
<evidence type="ECO:0000313" key="3">
    <source>
        <dbReference type="Proteomes" id="UP000479710"/>
    </source>
</evidence>
<protein>
    <submittedName>
        <fullName evidence="2">Uncharacterized protein</fullName>
    </submittedName>
</protein>
<keyword evidence="3" id="KW-1185">Reference proteome</keyword>
<evidence type="ECO:0000256" key="1">
    <source>
        <dbReference type="SAM" id="MobiDB-lite"/>
    </source>
</evidence>
<dbReference type="EMBL" id="SPHZ02000004">
    <property type="protein sequence ID" value="KAF0921913.1"/>
    <property type="molecule type" value="Genomic_DNA"/>
</dbReference>
<reference evidence="2 3" key="1">
    <citation type="submission" date="2019-11" db="EMBL/GenBank/DDBJ databases">
        <title>Whole genome sequence of Oryza granulata.</title>
        <authorList>
            <person name="Li W."/>
        </authorList>
    </citation>
    <scope>NUCLEOTIDE SEQUENCE [LARGE SCALE GENOMIC DNA]</scope>
    <source>
        <strain evidence="3">cv. Menghai</strain>
        <tissue evidence="2">Leaf</tissue>
    </source>
</reference>
<accession>A0A6G1EDA1</accession>
<gene>
    <name evidence="2" type="ORF">E2562_020522</name>
</gene>
<feature type="region of interest" description="Disordered" evidence="1">
    <location>
        <begin position="144"/>
        <end position="183"/>
    </location>
</feature>
<sequence length="183" mass="20197">MEDAALGIGDAGEDAMAEDARETASNSMDRGATASGIPNVEGTEGASMPIDDYIPEERGMVYDKDNPSMENYIKRSSGESGGHMWPAARAYEKDVYEKHMAAVYAAYARLIEPLRDKTKWPKVNLELPVVAPLGKRSVGRQKKNRIKNCLEDGSDGSKSVIKVAENNNEKTKKMEEKAKKKYH</sequence>